<name>A0A9Q1B005_9SAUR</name>
<reference evidence="1" key="1">
    <citation type="journal article" date="2023" name="DNA Res.">
        <title>Chromosome-level genome assembly of Phrynocephalus forsythii using third-generation DNA sequencing and Hi-C analysis.</title>
        <authorList>
            <person name="Qi Y."/>
            <person name="Zhao W."/>
            <person name="Zhao Y."/>
            <person name="Niu C."/>
            <person name="Cao S."/>
            <person name="Zhang Y."/>
        </authorList>
    </citation>
    <scope>NUCLEOTIDE SEQUENCE</scope>
    <source>
        <tissue evidence="1">Muscle</tissue>
    </source>
</reference>
<accession>A0A9Q1B005</accession>
<comment type="caution">
    <text evidence="1">The sequence shown here is derived from an EMBL/GenBank/DDBJ whole genome shotgun (WGS) entry which is preliminary data.</text>
</comment>
<evidence type="ECO:0000313" key="2">
    <source>
        <dbReference type="Proteomes" id="UP001142489"/>
    </source>
</evidence>
<keyword evidence="2" id="KW-1185">Reference proteome</keyword>
<dbReference type="EMBL" id="JAPFRF010000008">
    <property type="protein sequence ID" value="KAJ7324809.1"/>
    <property type="molecule type" value="Genomic_DNA"/>
</dbReference>
<dbReference type="AlphaFoldDB" id="A0A9Q1B005"/>
<sequence length="128" mass="14412">MIETIKYANDISAHSGDGQTATHKNQVDPLQGDNDAILILKATQVGGAKRDRIKELLWAVCDILSQPYLSGYCLPWLQNRNSRKCSHKLEELYKTKHTILQTNQNAPAEHSGQCRMKSSVAQEPVIYY</sequence>
<gene>
    <name evidence="1" type="ORF">JRQ81_017829</name>
</gene>
<dbReference type="Proteomes" id="UP001142489">
    <property type="component" value="Unassembled WGS sequence"/>
</dbReference>
<proteinExistence type="predicted"/>
<organism evidence="1 2">
    <name type="scientific">Phrynocephalus forsythii</name>
    <dbReference type="NCBI Taxonomy" id="171643"/>
    <lineage>
        <taxon>Eukaryota</taxon>
        <taxon>Metazoa</taxon>
        <taxon>Chordata</taxon>
        <taxon>Craniata</taxon>
        <taxon>Vertebrata</taxon>
        <taxon>Euteleostomi</taxon>
        <taxon>Lepidosauria</taxon>
        <taxon>Squamata</taxon>
        <taxon>Bifurcata</taxon>
        <taxon>Unidentata</taxon>
        <taxon>Episquamata</taxon>
        <taxon>Toxicofera</taxon>
        <taxon>Iguania</taxon>
        <taxon>Acrodonta</taxon>
        <taxon>Agamidae</taxon>
        <taxon>Agaminae</taxon>
        <taxon>Phrynocephalus</taxon>
    </lineage>
</organism>
<protein>
    <submittedName>
        <fullName evidence="1">Uncharacterized protein</fullName>
    </submittedName>
</protein>
<evidence type="ECO:0000313" key="1">
    <source>
        <dbReference type="EMBL" id="KAJ7324809.1"/>
    </source>
</evidence>